<evidence type="ECO:0008006" key="3">
    <source>
        <dbReference type="Google" id="ProtNLM"/>
    </source>
</evidence>
<accession>A0A1F6XLT1</accession>
<evidence type="ECO:0000313" key="1">
    <source>
        <dbReference type="EMBL" id="OGI95129.1"/>
    </source>
</evidence>
<comment type="caution">
    <text evidence="1">The sequence shown here is derived from an EMBL/GenBank/DDBJ whole genome shotgun (WGS) entry which is preliminary data.</text>
</comment>
<dbReference type="AlphaFoldDB" id="A0A1F6XLT1"/>
<dbReference type="Proteomes" id="UP000176629">
    <property type="component" value="Unassembled WGS sequence"/>
</dbReference>
<dbReference type="STRING" id="1801773.A3A03_01760"/>
<gene>
    <name evidence="1" type="ORF">A3A03_01760</name>
</gene>
<organism evidence="1 2">
    <name type="scientific">Candidatus Nomurabacteria bacterium RIFCSPLOWO2_01_FULL_40_18</name>
    <dbReference type="NCBI Taxonomy" id="1801773"/>
    <lineage>
        <taxon>Bacteria</taxon>
        <taxon>Candidatus Nomuraibacteriota</taxon>
    </lineage>
</organism>
<sequence length="197" mass="22772">MINNDKKLNKISRNRRFADLAVLGDTVFHINDLANLWNIRDRNTLRKTLSRYVAAGLIHRIHRGFYSLKNLRDIDAYSLGLKAIHRFAYISCESVLSDNGIINQSPTEITLVSDISRRYKIGDLNFRSRRLTYNFLYNDVGILNRNDIRIATVERAVADMLYFNPRAYFDASTSKLINWKAVKNIATKIGYNIKIPS</sequence>
<dbReference type="EMBL" id="MFUX01000001">
    <property type="protein sequence ID" value="OGI95129.1"/>
    <property type="molecule type" value="Genomic_DNA"/>
</dbReference>
<name>A0A1F6XLT1_9BACT</name>
<protein>
    <recommendedName>
        <fullName evidence="3">AbiEi antitoxin C-terminal domain-containing protein</fullName>
    </recommendedName>
</protein>
<reference evidence="1 2" key="1">
    <citation type="journal article" date="2016" name="Nat. Commun.">
        <title>Thousands of microbial genomes shed light on interconnected biogeochemical processes in an aquifer system.</title>
        <authorList>
            <person name="Anantharaman K."/>
            <person name="Brown C.T."/>
            <person name="Hug L.A."/>
            <person name="Sharon I."/>
            <person name="Castelle C.J."/>
            <person name="Probst A.J."/>
            <person name="Thomas B.C."/>
            <person name="Singh A."/>
            <person name="Wilkins M.J."/>
            <person name="Karaoz U."/>
            <person name="Brodie E.L."/>
            <person name="Williams K.H."/>
            <person name="Hubbard S.S."/>
            <person name="Banfield J.F."/>
        </authorList>
    </citation>
    <scope>NUCLEOTIDE SEQUENCE [LARGE SCALE GENOMIC DNA]</scope>
</reference>
<evidence type="ECO:0000313" key="2">
    <source>
        <dbReference type="Proteomes" id="UP000176629"/>
    </source>
</evidence>
<proteinExistence type="predicted"/>